<feature type="binding site" evidence="10">
    <location>
        <position position="243"/>
    </location>
    <ligand>
        <name>sn-glycerol 3-phosphate</name>
        <dbReference type="ChEBI" id="CHEBI:57597"/>
    </ligand>
</feature>
<dbReference type="PIRSF" id="PIRSF000114">
    <property type="entry name" value="Glycerol-3-P_dh"/>
    <property type="match status" value="1"/>
</dbReference>
<feature type="binding site" evidence="12">
    <location>
        <position position="107"/>
    </location>
    <ligand>
        <name>substrate</name>
    </ligand>
</feature>
<evidence type="ECO:0000256" key="2">
    <source>
        <dbReference type="ARBA" id="ARBA00022516"/>
    </source>
</evidence>
<keyword evidence="4 10" id="KW-0521">NADP</keyword>
<dbReference type="NCBIfam" id="NF000942">
    <property type="entry name" value="PRK00094.1-4"/>
    <property type="match status" value="1"/>
</dbReference>
<feature type="binding site" evidence="12">
    <location>
        <begin position="254"/>
        <end position="255"/>
    </location>
    <ligand>
        <name>substrate</name>
    </ligand>
</feature>
<comment type="pathway">
    <text evidence="10">Membrane lipid metabolism; glycerophospholipid metabolism.</text>
</comment>
<evidence type="ECO:0000259" key="17">
    <source>
        <dbReference type="Pfam" id="PF07479"/>
    </source>
</evidence>
<dbReference type="AlphaFoldDB" id="A0A6B8ME46"/>
<feature type="binding site" evidence="13">
    <location>
        <position position="254"/>
    </location>
    <ligand>
        <name>NAD(+)</name>
        <dbReference type="ChEBI" id="CHEBI:57540"/>
    </ligand>
</feature>
<keyword evidence="9 10" id="KW-1208">Phospholipid metabolism</keyword>
<evidence type="ECO:0000256" key="7">
    <source>
        <dbReference type="ARBA" id="ARBA00023098"/>
    </source>
</evidence>
<comment type="function">
    <text evidence="10">Catalyzes the reduction of the glycolytic intermediate dihydroxyacetone phosphate (DHAP) to sn-glycerol 3-phosphate (G3P), the key precursor for phospholipid synthesis.</text>
</comment>
<evidence type="ECO:0000256" key="4">
    <source>
        <dbReference type="ARBA" id="ARBA00022857"/>
    </source>
</evidence>
<name>A0A6B8ME46_9HYPH</name>
<proteinExistence type="inferred from homology"/>
<feature type="binding site" evidence="10">
    <location>
        <position position="255"/>
    </location>
    <ligand>
        <name>sn-glycerol 3-phosphate</name>
        <dbReference type="ChEBI" id="CHEBI:57597"/>
    </ligand>
</feature>
<feature type="binding site" evidence="10">
    <location>
        <position position="135"/>
    </location>
    <ligand>
        <name>sn-glycerol 3-phosphate</name>
        <dbReference type="ChEBI" id="CHEBI:57597"/>
    </ligand>
</feature>
<dbReference type="PROSITE" id="PS00957">
    <property type="entry name" value="NAD_G3PDH"/>
    <property type="match status" value="1"/>
</dbReference>
<dbReference type="GO" id="GO:0005829">
    <property type="term" value="C:cytosol"/>
    <property type="evidence" value="ECO:0007669"/>
    <property type="project" value="TreeGrafter"/>
</dbReference>
<dbReference type="InterPro" id="IPR013328">
    <property type="entry name" value="6PGD_dom2"/>
</dbReference>
<feature type="binding site" evidence="10">
    <location>
        <position position="276"/>
    </location>
    <ligand>
        <name>NADPH</name>
        <dbReference type="ChEBI" id="CHEBI:57783"/>
    </ligand>
</feature>
<dbReference type="Gene3D" id="1.10.1040.10">
    <property type="entry name" value="N-(1-d-carboxylethyl)-l-norvaline Dehydrogenase, domain 2"/>
    <property type="match status" value="1"/>
</dbReference>
<feature type="active site" description="Proton acceptor" evidence="10 11">
    <location>
        <position position="190"/>
    </location>
</feature>
<dbReference type="GO" id="GO:0005975">
    <property type="term" value="P:carbohydrate metabolic process"/>
    <property type="evidence" value="ECO:0007669"/>
    <property type="project" value="InterPro"/>
</dbReference>
<comment type="subcellular location">
    <subcellularLocation>
        <location evidence="10">Cytoplasm</location>
    </subcellularLocation>
</comment>
<evidence type="ECO:0000256" key="5">
    <source>
        <dbReference type="ARBA" id="ARBA00023002"/>
    </source>
</evidence>
<evidence type="ECO:0000256" key="14">
    <source>
        <dbReference type="RuleBase" id="RU000437"/>
    </source>
</evidence>
<accession>A0A6B8ME46</accession>
<dbReference type="GO" id="GO:0046167">
    <property type="term" value="P:glycerol-3-phosphate biosynthetic process"/>
    <property type="evidence" value="ECO:0007669"/>
    <property type="project" value="UniProtKB-UniRule"/>
</dbReference>
<keyword evidence="10" id="KW-0963">Cytoplasm</keyword>
<dbReference type="EMBL" id="CP044331">
    <property type="protein sequence ID" value="QGM98900.1"/>
    <property type="molecule type" value="Genomic_DNA"/>
</dbReference>
<feature type="binding site" evidence="10">
    <location>
        <position position="254"/>
    </location>
    <ligand>
        <name>sn-glycerol 3-phosphate</name>
        <dbReference type="ChEBI" id="CHEBI:57597"/>
    </ligand>
</feature>
<dbReference type="GO" id="GO:0006650">
    <property type="term" value="P:glycerophospholipid metabolic process"/>
    <property type="evidence" value="ECO:0007669"/>
    <property type="project" value="UniProtKB-UniRule"/>
</dbReference>
<evidence type="ECO:0000313" key="19">
    <source>
        <dbReference type="Proteomes" id="UP000422569"/>
    </source>
</evidence>
<evidence type="ECO:0000313" key="18">
    <source>
        <dbReference type="EMBL" id="QGM98900.1"/>
    </source>
</evidence>
<comment type="catalytic activity">
    <reaction evidence="10">
        <text>sn-glycerol 3-phosphate + NAD(+) = dihydroxyacetone phosphate + NADH + H(+)</text>
        <dbReference type="Rhea" id="RHEA:11092"/>
        <dbReference type="ChEBI" id="CHEBI:15378"/>
        <dbReference type="ChEBI" id="CHEBI:57540"/>
        <dbReference type="ChEBI" id="CHEBI:57597"/>
        <dbReference type="ChEBI" id="CHEBI:57642"/>
        <dbReference type="ChEBI" id="CHEBI:57945"/>
        <dbReference type="EC" id="1.1.1.94"/>
    </reaction>
</comment>
<comment type="similarity">
    <text evidence="1 10 14">Belongs to the NAD-dependent glycerol-3-phosphate dehydrogenase family.</text>
</comment>
<dbReference type="GO" id="GO:0008654">
    <property type="term" value="P:phospholipid biosynthetic process"/>
    <property type="evidence" value="ECO:0007669"/>
    <property type="project" value="UniProtKB-KW"/>
</dbReference>
<evidence type="ECO:0000256" key="8">
    <source>
        <dbReference type="ARBA" id="ARBA00023209"/>
    </source>
</evidence>
<feature type="binding site" evidence="10">
    <location>
        <position position="254"/>
    </location>
    <ligand>
        <name>NADPH</name>
        <dbReference type="ChEBI" id="CHEBI:57783"/>
    </ligand>
</feature>
<dbReference type="SUPFAM" id="SSF51735">
    <property type="entry name" value="NAD(P)-binding Rossmann-fold domains"/>
    <property type="match status" value="1"/>
</dbReference>
<protein>
    <recommendedName>
        <fullName evidence="10">Glycerol-3-phosphate dehydrogenase [NAD(P)+]</fullName>
        <ecNumber evidence="10">1.1.1.94</ecNumber>
    </recommendedName>
    <alternativeName>
        <fullName evidence="10">NAD(P)(+)-dependent glycerol-3-phosphate dehydrogenase</fullName>
    </alternativeName>
    <alternativeName>
        <fullName evidence="10">NAD(P)H-dependent dihydroxyacetone-phosphate reductase</fullName>
    </alternativeName>
</protein>
<organism evidence="18 19">
    <name type="scientific">Methylocystis parvus</name>
    <dbReference type="NCBI Taxonomy" id="134"/>
    <lineage>
        <taxon>Bacteria</taxon>
        <taxon>Pseudomonadati</taxon>
        <taxon>Pseudomonadota</taxon>
        <taxon>Alphaproteobacteria</taxon>
        <taxon>Hyphomicrobiales</taxon>
        <taxon>Methylocystaceae</taxon>
        <taxon>Methylocystis</taxon>
    </lineage>
</organism>
<dbReference type="RefSeq" id="WP_016920517.1">
    <property type="nucleotide sequence ID" value="NZ_CP044331.1"/>
</dbReference>
<feature type="binding site" evidence="10">
    <location>
        <position position="34"/>
    </location>
    <ligand>
        <name>NADPH</name>
        <dbReference type="ChEBI" id="CHEBI:57783"/>
    </ligand>
</feature>
<dbReference type="Gene3D" id="3.40.50.720">
    <property type="entry name" value="NAD(P)-binding Rossmann-like Domain"/>
    <property type="match status" value="1"/>
</dbReference>
<dbReference type="GO" id="GO:0047952">
    <property type="term" value="F:glycerol-3-phosphate dehydrogenase [NAD(P)+] activity"/>
    <property type="evidence" value="ECO:0007669"/>
    <property type="project" value="UniProtKB-UniRule"/>
</dbReference>
<dbReference type="Pfam" id="PF01210">
    <property type="entry name" value="NAD_Gly3P_dh_N"/>
    <property type="match status" value="1"/>
</dbReference>
<feature type="binding site" evidence="10">
    <location>
        <position position="107"/>
    </location>
    <ligand>
        <name>NADPH</name>
        <dbReference type="ChEBI" id="CHEBI:57783"/>
    </ligand>
</feature>
<keyword evidence="7 10" id="KW-0443">Lipid metabolism</keyword>
<evidence type="ECO:0000256" key="10">
    <source>
        <dbReference type="HAMAP-Rule" id="MF_00394"/>
    </source>
</evidence>
<evidence type="ECO:0000256" key="6">
    <source>
        <dbReference type="ARBA" id="ARBA00023027"/>
    </source>
</evidence>
<dbReference type="PANTHER" id="PTHR11728">
    <property type="entry name" value="GLYCEROL-3-PHOSPHATE DEHYDROGENASE"/>
    <property type="match status" value="1"/>
</dbReference>
<feature type="binding site" evidence="10">
    <location>
        <position position="137"/>
    </location>
    <ligand>
        <name>sn-glycerol 3-phosphate</name>
        <dbReference type="ChEBI" id="CHEBI:57597"/>
    </ligand>
</feature>
<dbReference type="InterPro" id="IPR006109">
    <property type="entry name" value="G3P_DH_NAD-dep_C"/>
</dbReference>
<dbReference type="PANTHER" id="PTHR11728:SF1">
    <property type="entry name" value="GLYCEROL-3-PHOSPHATE DEHYDROGENASE [NAD(+)] 2, CHLOROPLASTIC"/>
    <property type="match status" value="1"/>
</dbReference>
<dbReference type="EC" id="1.1.1.94" evidence="10"/>
<feature type="binding site" evidence="10">
    <location>
        <position position="190"/>
    </location>
    <ligand>
        <name>sn-glycerol 3-phosphate</name>
        <dbReference type="ChEBI" id="CHEBI:57597"/>
    </ligand>
</feature>
<feature type="binding site" evidence="10">
    <location>
        <position position="107"/>
    </location>
    <ligand>
        <name>sn-glycerol 3-phosphate</name>
        <dbReference type="ChEBI" id="CHEBI:57597"/>
    </ligand>
</feature>
<feature type="binding site" evidence="10">
    <location>
        <position position="14"/>
    </location>
    <ligand>
        <name>NADPH</name>
        <dbReference type="ChEBI" id="CHEBI:57783"/>
    </ligand>
</feature>
<feature type="binding site" evidence="13">
    <location>
        <position position="275"/>
    </location>
    <ligand>
        <name>NAD(+)</name>
        <dbReference type="ChEBI" id="CHEBI:57540"/>
    </ligand>
</feature>
<feature type="domain" description="Glycerol-3-phosphate dehydrogenase NAD-dependent N-terminal" evidence="16">
    <location>
        <begin position="6"/>
        <end position="159"/>
    </location>
</feature>
<dbReference type="HAMAP" id="MF_00394">
    <property type="entry name" value="NAD_Glyc3P_dehydrog"/>
    <property type="match status" value="1"/>
</dbReference>
<dbReference type="Proteomes" id="UP000422569">
    <property type="component" value="Chromosome"/>
</dbReference>
<keyword evidence="5 10" id="KW-0560">Oxidoreductase</keyword>
<keyword evidence="6 10" id="KW-0520">NAD</keyword>
<evidence type="ECO:0000256" key="15">
    <source>
        <dbReference type="RuleBase" id="RU000439"/>
    </source>
</evidence>
<dbReference type="SUPFAM" id="SSF48179">
    <property type="entry name" value="6-phosphogluconate dehydrogenase C-terminal domain-like"/>
    <property type="match status" value="1"/>
</dbReference>
<dbReference type="PRINTS" id="PR00077">
    <property type="entry name" value="GPDHDRGNASE"/>
</dbReference>
<evidence type="ECO:0000256" key="3">
    <source>
        <dbReference type="ARBA" id="ARBA00022741"/>
    </source>
</evidence>
<evidence type="ECO:0000256" key="1">
    <source>
        <dbReference type="ARBA" id="ARBA00011009"/>
    </source>
</evidence>
<dbReference type="FunFam" id="3.40.50.720:FF:000019">
    <property type="entry name" value="Glycerol-3-phosphate dehydrogenase [NAD(P)+]"/>
    <property type="match status" value="1"/>
</dbReference>
<dbReference type="InterPro" id="IPR008927">
    <property type="entry name" value="6-PGluconate_DH-like_C_sf"/>
</dbReference>
<evidence type="ECO:0000256" key="12">
    <source>
        <dbReference type="PIRSR" id="PIRSR000114-2"/>
    </source>
</evidence>
<feature type="binding site" evidence="10">
    <location>
        <position position="278"/>
    </location>
    <ligand>
        <name>NADPH</name>
        <dbReference type="ChEBI" id="CHEBI:57783"/>
    </ligand>
</feature>
<comment type="caution">
    <text evidence="10">Lacks conserved residue(s) required for the propagation of feature annotation.</text>
</comment>
<evidence type="ECO:0000256" key="9">
    <source>
        <dbReference type="ARBA" id="ARBA00023264"/>
    </source>
</evidence>
<dbReference type="KEGG" id="mpar:F7D14_16360"/>
<dbReference type="GO" id="GO:0051287">
    <property type="term" value="F:NAD binding"/>
    <property type="evidence" value="ECO:0007669"/>
    <property type="project" value="InterPro"/>
</dbReference>
<feature type="binding site" evidence="13">
    <location>
        <position position="139"/>
    </location>
    <ligand>
        <name>NAD(+)</name>
        <dbReference type="ChEBI" id="CHEBI:57540"/>
    </ligand>
</feature>
<keyword evidence="2 10" id="KW-0444">Lipid biosynthesis</keyword>
<dbReference type="InterPro" id="IPR036291">
    <property type="entry name" value="NAD(P)-bd_dom_sf"/>
</dbReference>
<dbReference type="GO" id="GO:0046168">
    <property type="term" value="P:glycerol-3-phosphate catabolic process"/>
    <property type="evidence" value="ECO:0007669"/>
    <property type="project" value="InterPro"/>
</dbReference>
<evidence type="ECO:0000256" key="11">
    <source>
        <dbReference type="PIRSR" id="PIRSR000114-1"/>
    </source>
</evidence>
<feature type="binding site" evidence="13">
    <location>
        <begin position="10"/>
        <end position="15"/>
    </location>
    <ligand>
        <name>NAD(+)</name>
        <dbReference type="ChEBI" id="CHEBI:57540"/>
    </ligand>
</feature>
<sequence length="329" mass="33835">MTRETLAVLGAGAWGVALANVAAQGRARVPLWAHEPAHAAALAKDRENRKHLPGLPIAAAVAPTGDLSCIRRARIVLAVVPAQALRSVARAARAHLEEGAAFVICAKGIERDRRHFLSEIVAEELPQARPAALSGPSFAADVCKGLPTAVTVAAEEEALALTLSEEISTRTFRLYRSTDLRGVEIGGAAKNVFAIAAGMASGRGLGASAQAALIARSFAELTRLGRALGARNETLMGLSGLGDLVLSCGSAQSRNFAFGQALGQGAAVKDASGGKLTEGAFTARVLVEMAQAAGVEMPIAEAVDAILSARLSVDAAIDALLMRPLKAES</sequence>
<gene>
    <name evidence="10" type="primary">gpsA</name>
    <name evidence="18" type="ORF">F7D14_16360</name>
</gene>
<feature type="domain" description="Glycerol-3-phosphate dehydrogenase NAD-dependent C-terminal" evidence="17">
    <location>
        <begin position="179"/>
        <end position="317"/>
    </location>
</feature>
<feature type="binding site" evidence="10">
    <location>
        <position position="253"/>
    </location>
    <ligand>
        <name>sn-glycerol 3-phosphate</name>
        <dbReference type="ChEBI" id="CHEBI:57597"/>
    </ligand>
</feature>
<dbReference type="UniPathway" id="UPA00940"/>
<evidence type="ECO:0000256" key="13">
    <source>
        <dbReference type="PIRSR" id="PIRSR000114-3"/>
    </source>
</evidence>
<evidence type="ECO:0000259" key="16">
    <source>
        <dbReference type="Pfam" id="PF01210"/>
    </source>
</evidence>
<keyword evidence="19" id="KW-1185">Reference proteome</keyword>
<keyword evidence="8 10" id="KW-0594">Phospholipid biosynthesis</keyword>
<feature type="binding site" evidence="10">
    <location>
        <position position="139"/>
    </location>
    <ligand>
        <name>NADPH</name>
        <dbReference type="ChEBI" id="CHEBI:57783"/>
    </ligand>
</feature>
<reference evidence="18 19" key="1">
    <citation type="submission" date="2019-09" db="EMBL/GenBank/DDBJ databases">
        <title>Isolation and complete genome sequencing of Methylocystis species.</title>
        <authorList>
            <person name="Rumah B.L."/>
            <person name="Stead C.E."/>
            <person name="Stevens B.C."/>
            <person name="Minton N.P."/>
            <person name="Grosse-Honebrink A."/>
            <person name="Zhang Y."/>
        </authorList>
    </citation>
    <scope>NUCLEOTIDE SEQUENCE [LARGE SCALE GENOMIC DNA]</scope>
    <source>
        <strain evidence="18 19">BRCS2</strain>
    </source>
</reference>
<dbReference type="NCBIfam" id="NF000940">
    <property type="entry name" value="PRK00094.1-2"/>
    <property type="match status" value="1"/>
</dbReference>
<comment type="catalytic activity">
    <reaction evidence="10 15">
        <text>sn-glycerol 3-phosphate + NADP(+) = dihydroxyacetone phosphate + NADPH + H(+)</text>
        <dbReference type="Rhea" id="RHEA:11096"/>
        <dbReference type="ChEBI" id="CHEBI:15378"/>
        <dbReference type="ChEBI" id="CHEBI:57597"/>
        <dbReference type="ChEBI" id="CHEBI:57642"/>
        <dbReference type="ChEBI" id="CHEBI:57783"/>
        <dbReference type="ChEBI" id="CHEBI:58349"/>
        <dbReference type="EC" id="1.1.1.94"/>
    </reaction>
</comment>
<dbReference type="Pfam" id="PF07479">
    <property type="entry name" value="NAD_Gly3P_dh_C"/>
    <property type="match status" value="1"/>
</dbReference>
<keyword evidence="3 10" id="KW-0547">Nucleotide-binding</keyword>
<dbReference type="InterPro" id="IPR006168">
    <property type="entry name" value="G3P_DH_NAD-dep"/>
</dbReference>
<dbReference type="InterPro" id="IPR011128">
    <property type="entry name" value="G3P_DH_NAD-dep_N"/>
</dbReference>